<feature type="active site" description="Nucleophile" evidence="9">
    <location>
        <position position="104"/>
    </location>
</feature>
<dbReference type="Proteomes" id="UP000334923">
    <property type="component" value="Unassembled WGS sequence"/>
</dbReference>
<dbReference type="InterPro" id="IPR046885">
    <property type="entry name" value="MnmA-like_C"/>
</dbReference>
<dbReference type="GO" id="GO:0005524">
    <property type="term" value="F:ATP binding"/>
    <property type="evidence" value="ECO:0007669"/>
    <property type="project" value="UniProtKB-KW"/>
</dbReference>
<dbReference type="InterPro" id="IPR014729">
    <property type="entry name" value="Rossmann-like_a/b/a_fold"/>
</dbReference>
<dbReference type="PANTHER" id="PTHR11933">
    <property type="entry name" value="TRNA 5-METHYLAMINOMETHYL-2-THIOURIDYLATE -METHYLTRANSFERASE"/>
    <property type="match status" value="1"/>
</dbReference>
<dbReference type="SUPFAM" id="SSF52402">
    <property type="entry name" value="Adenine nucleotide alpha hydrolases-like"/>
    <property type="match status" value="1"/>
</dbReference>
<feature type="site" description="Interaction with tRNA" evidence="9">
    <location>
        <position position="129"/>
    </location>
</feature>
<comment type="similarity">
    <text evidence="9">Belongs to the MnmA/TRMU family.</text>
</comment>
<accession>A0A5E6MHM2</accession>
<comment type="caution">
    <text evidence="9">Lacks conserved residue(s) required for the propagation of feature annotation.</text>
</comment>
<feature type="binding site" evidence="9">
    <location>
        <position position="36"/>
    </location>
    <ligand>
        <name>ATP</name>
        <dbReference type="ChEBI" id="CHEBI:30616"/>
    </ligand>
</feature>
<keyword evidence="3 9" id="KW-0819">tRNA processing</keyword>
<dbReference type="FunFam" id="3.40.50.620:FF:000115">
    <property type="entry name" value="tRNA-specific 2-thiouridylase MnmA"/>
    <property type="match status" value="1"/>
</dbReference>
<name>A0A5E6MHM2_9BACT</name>
<evidence type="ECO:0000259" key="11">
    <source>
        <dbReference type="Pfam" id="PF20259"/>
    </source>
</evidence>
<protein>
    <recommendedName>
        <fullName evidence="9">tRNA-specific 2-thiouridylase MnmA</fullName>
        <ecNumber evidence="9">2.8.1.13</ecNumber>
    </recommendedName>
</protein>
<dbReference type="NCBIfam" id="NF001138">
    <property type="entry name" value="PRK00143.1"/>
    <property type="match status" value="1"/>
</dbReference>
<dbReference type="GO" id="GO:0103016">
    <property type="term" value="F:tRNA-uridine 2-sulfurtransferase activity"/>
    <property type="evidence" value="ECO:0007669"/>
    <property type="project" value="UniProtKB-EC"/>
</dbReference>
<dbReference type="GO" id="GO:0005737">
    <property type="term" value="C:cytoplasm"/>
    <property type="evidence" value="ECO:0007669"/>
    <property type="project" value="UniProtKB-SubCell"/>
</dbReference>
<dbReference type="NCBIfam" id="TIGR00420">
    <property type="entry name" value="trmU"/>
    <property type="match status" value="1"/>
</dbReference>
<dbReference type="Gene3D" id="2.30.30.280">
    <property type="entry name" value="Adenine nucleotide alpha hydrolases-like domains"/>
    <property type="match status" value="1"/>
</dbReference>
<evidence type="ECO:0000256" key="9">
    <source>
        <dbReference type="HAMAP-Rule" id="MF_00144"/>
    </source>
</evidence>
<evidence type="ECO:0000256" key="6">
    <source>
        <dbReference type="ARBA" id="ARBA00022884"/>
    </source>
</evidence>
<keyword evidence="1 9" id="KW-0820">tRNA-binding</keyword>
<dbReference type="InterPro" id="IPR004506">
    <property type="entry name" value="MnmA-like"/>
</dbReference>
<evidence type="ECO:0000313" key="13">
    <source>
        <dbReference type="Proteomes" id="UP000334923"/>
    </source>
</evidence>
<dbReference type="GO" id="GO:0000049">
    <property type="term" value="F:tRNA binding"/>
    <property type="evidence" value="ECO:0007669"/>
    <property type="project" value="UniProtKB-KW"/>
</dbReference>
<feature type="region of interest" description="Interaction with tRNA" evidence="9">
    <location>
        <begin position="306"/>
        <end position="307"/>
    </location>
</feature>
<feature type="active site" description="Cysteine persulfide intermediate" evidence="9">
    <location>
        <position position="200"/>
    </location>
</feature>
<dbReference type="GO" id="GO:0002143">
    <property type="term" value="P:tRNA wobble position uridine thiolation"/>
    <property type="evidence" value="ECO:0007669"/>
    <property type="project" value="TreeGrafter"/>
</dbReference>
<dbReference type="EC" id="2.8.1.13" evidence="9"/>
<dbReference type="InterPro" id="IPR046884">
    <property type="entry name" value="MnmA-like_central"/>
</dbReference>
<keyword evidence="13" id="KW-1185">Reference proteome</keyword>
<dbReference type="Pfam" id="PF03054">
    <property type="entry name" value="tRNA_Me_trans"/>
    <property type="match status" value="1"/>
</dbReference>
<evidence type="ECO:0000256" key="7">
    <source>
        <dbReference type="ARBA" id="ARBA00023157"/>
    </source>
</evidence>
<dbReference type="Pfam" id="PF20258">
    <property type="entry name" value="tRNA_Me_trans_C"/>
    <property type="match status" value="1"/>
</dbReference>
<feature type="binding site" evidence="9">
    <location>
        <position position="128"/>
    </location>
    <ligand>
        <name>ATP</name>
        <dbReference type="ChEBI" id="CHEBI:30616"/>
    </ligand>
</feature>
<dbReference type="Pfam" id="PF20259">
    <property type="entry name" value="tRNA_Me_trans_M"/>
    <property type="match status" value="1"/>
</dbReference>
<dbReference type="AlphaFoldDB" id="A0A5E6MHM2"/>
<feature type="site" description="Interaction with tRNA" evidence="9">
    <location>
        <position position="339"/>
    </location>
</feature>
<dbReference type="CDD" id="cd01998">
    <property type="entry name" value="MnmA_TRMU-like"/>
    <property type="match status" value="1"/>
</dbReference>
<organism evidence="12 13">
    <name type="scientific">Methylacidimicrobium tartarophylax</name>
    <dbReference type="NCBI Taxonomy" id="1041768"/>
    <lineage>
        <taxon>Bacteria</taxon>
        <taxon>Pseudomonadati</taxon>
        <taxon>Verrucomicrobiota</taxon>
        <taxon>Methylacidimicrobium</taxon>
    </lineage>
</organism>
<evidence type="ECO:0000256" key="5">
    <source>
        <dbReference type="ARBA" id="ARBA00022840"/>
    </source>
</evidence>
<dbReference type="OrthoDB" id="9800696at2"/>
<keyword evidence="7" id="KW-1015">Disulfide bond</keyword>
<evidence type="ECO:0000313" key="12">
    <source>
        <dbReference type="EMBL" id="VVM07398.1"/>
    </source>
</evidence>
<dbReference type="PANTHER" id="PTHR11933:SF5">
    <property type="entry name" value="MITOCHONDRIAL TRNA-SPECIFIC 2-THIOURIDYLASE 1"/>
    <property type="match status" value="1"/>
</dbReference>
<keyword evidence="2 9" id="KW-0808">Transferase</keyword>
<reference evidence="12 13" key="1">
    <citation type="submission" date="2019-09" db="EMBL/GenBank/DDBJ databases">
        <authorList>
            <person name="Cremers G."/>
        </authorList>
    </citation>
    <scope>NUCLEOTIDE SEQUENCE [LARGE SCALE GENOMIC DNA]</scope>
    <source>
        <strain evidence="12">4A</strain>
    </source>
</reference>
<dbReference type="EMBL" id="CABFVA020000093">
    <property type="protein sequence ID" value="VVM07398.1"/>
    <property type="molecule type" value="Genomic_DNA"/>
</dbReference>
<evidence type="ECO:0000256" key="3">
    <source>
        <dbReference type="ARBA" id="ARBA00022694"/>
    </source>
</evidence>
<dbReference type="InterPro" id="IPR023382">
    <property type="entry name" value="MnmA-like_central_sf"/>
</dbReference>
<gene>
    <name evidence="9 12" type="primary">mnmA</name>
    <name evidence="12" type="ORF">MAMT_01736</name>
</gene>
<keyword evidence="9" id="KW-0963">Cytoplasm</keyword>
<dbReference type="HAMAP" id="MF_00144">
    <property type="entry name" value="tRNA_thiouridyl_MnmA"/>
    <property type="match status" value="1"/>
</dbReference>
<evidence type="ECO:0000256" key="2">
    <source>
        <dbReference type="ARBA" id="ARBA00022679"/>
    </source>
</evidence>
<evidence type="ECO:0000256" key="1">
    <source>
        <dbReference type="ARBA" id="ARBA00022555"/>
    </source>
</evidence>
<sequence>MSTKTRVVVGMSGGVDSSVAAYLLQQQGYEVIGVTLKVWSDSCISHSQEKCCGPQSISDARLVAHRLGIPYFVLDEAEAFEEEVILPFVKAYQGGRTPNPCVLCNEKMKFGRLPQKAKAWGAEYVATGHYARIEHTAGGVLLKRPKEERKDQTYFLFRLERKTLDRMLTPLGDYTKEEVRNIARKAGLSVWDKEESQGICFVPGNQYGAFLTKRIGEGKNDVGQIVDLSGRSLGRHRGIEFYTVGQRRGIPGGQGEPLYVLTIDPAQQRIVVGPWEALHQTHCFLSETNWQQQPPPTPLSVTVKVRYNYPPSPARLTVLSEQRARLDFESPQAGVAPGQAAVCYVDDLLLGGGWIERPTDEDQEEVTP</sequence>
<evidence type="ECO:0000256" key="4">
    <source>
        <dbReference type="ARBA" id="ARBA00022741"/>
    </source>
</evidence>
<dbReference type="RefSeq" id="WP_142660543.1">
    <property type="nucleotide sequence ID" value="NZ_CABFVA020000093.1"/>
</dbReference>
<comment type="function">
    <text evidence="9">Catalyzes the 2-thiolation of uridine at the wobble position (U34) of tRNA, leading to the formation of s(2)U34.</text>
</comment>
<evidence type="ECO:0000259" key="10">
    <source>
        <dbReference type="Pfam" id="PF20258"/>
    </source>
</evidence>
<keyword evidence="5 9" id="KW-0067">ATP-binding</keyword>
<feature type="region of interest" description="Interaction with tRNA" evidence="9">
    <location>
        <begin position="150"/>
        <end position="152"/>
    </location>
</feature>
<feature type="domain" description="tRNA-specific 2-thiouridylase MnmA-like central" evidence="11">
    <location>
        <begin position="210"/>
        <end position="273"/>
    </location>
</feature>
<feature type="domain" description="tRNA-specific 2-thiouridylase MnmA-like C-terminal" evidence="10">
    <location>
        <begin position="282"/>
        <end position="355"/>
    </location>
</feature>
<comment type="subcellular location">
    <subcellularLocation>
        <location evidence="9">Cytoplasm</location>
    </subcellularLocation>
</comment>
<comment type="catalytic activity">
    <reaction evidence="8 9">
        <text>S-sulfanyl-L-cysteinyl-[protein] + uridine(34) in tRNA + AH2 + ATP = 2-thiouridine(34) in tRNA + L-cysteinyl-[protein] + A + AMP + diphosphate + H(+)</text>
        <dbReference type="Rhea" id="RHEA:47032"/>
        <dbReference type="Rhea" id="RHEA-COMP:10131"/>
        <dbReference type="Rhea" id="RHEA-COMP:11726"/>
        <dbReference type="Rhea" id="RHEA-COMP:11727"/>
        <dbReference type="Rhea" id="RHEA-COMP:11728"/>
        <dbReference type="ChEBI" id="CHEBI:13193"/>
        <dbReference type="ChEBI" id="CHEBI:15378"/>
        <dbReference type="ChEBI" id="CHEBI:17499"/>
        <dbReference type="ChEBI" id="CHEBI:29950"/>
        <dbReference type="ChEBI" id="CHEBI:30616"/>
        <dbReference type="ChEBI" id="CHEBI:33019"/>
        <dbReference type="ChEBI" id="CHEBI:61963"/>
        <dbReference type="ChEBI" id="CHEBI:65315"/>
        <dbReference type="ChEBI" id="CHEBI:87170"/>
        <dbReference type="ChEBI" id="CHEBI:456215"/>
        <dbReference type="EC" id="2.8.1.13"/>
    </reaction>
</comment>
<keyword evidence="6 9" id="KW-0694">RNA-binding</keyword>
<feature type="binding site" evidence="9">
    <location>
        <begin position="10"/>
        <end position="17"/>
    </location>
    <ligand>
        <name>ATP</name>
        <dbReference type="ChEBI" id="CHEBI:30616"/>
    </ligand>
</feature>
<proteinExistence type="inferred from homology"/>
<evidence type="ECO:0000256" key="8">
    <source>
        <dbReference type="ARBA" id="ARBA00051542"/>
    </source>
</evidence>
<keyword evidence="4 9" id="KW-0547">Nucleotide-binding</keyword>
<dbReference type="Gene3D" id="2.40.30.10">
    <property type="entry name" value="Translation factors"/>
    <property type="match status" value="1"/>
</dbReference>
<dbReference type="Gene3D" id="3.40.50.620">
    <property type="entry name" value="HUPs"/>
    <property type="match status" value="1"/>
</dbReference>